<evidence type="ECO:0000313" key="2">
    <source>
        <dbReference type="Proteomes" id="UP000516173"/>
    </source>
</evidence>
<dbReference type="AlphaFoldDB" id="A0A7G1KZE9"/>
<evidence type="ECO:0000313" key="1">
    <source>
        <dbReference type="EMBL" id="BCK58484.1"/>
    </source>
</evidence>
<gene>
    <name evidence="1" type="ORF">NWFMUON74_62560</name>
</gene>
<keyword evidence="2" id="KW-1185">Reference proteome</keyword>
<name>A0A7G1KZE9_9NOCA</name>
<organism evidence="1 2">
    <name type="scientific">Nocardia wallacei</name>
    <dbReference type="NCBI Taxonomy" id="480035"/>
    <lineage>
        <taxon>Bacteria</taxon>
        <taxon>Bacillati</taxon>
        <taxon>Actinomycetota</taxon>
        <taxon>Actinomycetes</taxon>
        <taxon>Mycobacteriales</taxon>
        <taxon>Nocardiaceae</taxon>
        <taxon>Nocardia</taxon>
    </lineage>
</organism>
<sequence>MTARTGVARRVAHTARDAEWRVGGSTRMHPAILSALANTANGDAAAGGRPESGHHHDYGRCRITGEMSGGWLRCVP</sequence>
<accession>A0A7G1KZE9</accession>
<dbReference type="Proteomes" id="UP000516173">
    <property type="component" value="Chromosome"/>
</dbReference>
<dbReference type="EMBL" id="AP023396">
    <property type="protein sequence ID" value="BCK58484.1"/>
    <property type="molecule type" value="Genomic_DNA"/>
</dbReference>
<proteinExistence type="predicted"/>
<protein>
    <submittedName>
        <fullName evidence="1">Uncharacterized protein</fullName>
    </submittedName>
</protein>
<reference evidence="1 2" key="1">
    <citation type="submission" date="2020-08" db="EMBL/GenBank/DDBJ databases">
        <title>Genome Sequencing of Nocardia wallacei strain FMUON74 and assembly.</title>
        <authorList>
            <person name="Toyokawa M."/>
            <person name="Uesaka K."/>
        </authorList>
    </citation>
    <scope>NUCLEOTIDE SEQUENCE [LARGE SCALE GENOMIC DNA]</scope>
    <source>
        <strain evidence="1 2">FMUON74</strain>
    </source>
</reference>
<dbReference type="KEGG" id="nwl:NWFMUON74_62560"/>